<keyword evidence="3" id="KW-1185">Reference proteome</keyword>
<feature type="signal peptide" evidence="1">
    <location>
        <begin position="1"/>
        <end position="21"/>
    </location>
</feature>
<feature type="chain" id="PRO_5039026063" description="DUF732 domain-containing protein" evidence="1">
    <location>
        <begin position="22"/>
        <end position="116"/>
    </location>
</feature>
<dbReference type="Proteomes" id="UP000294853">
    <property type="component" value="Chromosome"/>
</dbReference>
<dbReference type="RefSeq" id="WP_135268068.1">
    <property type="nucleotide sequence ID" value="NZ_CP038436.1"/>
</dbReference>
<keyword evidence="1" id="KW-0732">Signal</keyword>
<organism evidence="2 3">
    <name type="scientific">Nocardioides seonyuensis</name>
    <dbReference type="NCBI Taxonomy" id="2518371"/>
    <lineage>
        <taxon>Bacteria</taxon>
        <taxon>Bacillati</taxon>
        <taxon>Actinomycetota</taxon>
        <taxon>Actinomycetes</taxon>
        <taxon>Propionibacteriales</taxon>
        <taxon>Nocardioidaceae</taxon>
        <taxon>Nocardioides</taxon>
    </lineage>
</organism>
<name>A0A4P7IIL6_9ACTN</name>
<reference evidence="2 3" key="1">
    <citation type="submission" date="2019-03" db="EMBL/GenBank/DDBJ databases">
        <title>Three New Species of Nocardioides, Nocardioides euryhalodurans sp. nov., Nocardioides seonyuensis sp. nov. and Nocardioides eburneoflavus sp. nov. Iolated from Soil.</title>
        <authorList>
            <person name="Roh S.G."/>
            <person name="Lee C."/>
            <person name="Kim M.-K."/>
            <person name="Kim S.B."/>
        </authorList>
    </citation>
    <scope>NUCLEOTIDE SEQUENCE [LARGE SCALE GENOMIC DNA]</scope>
    <source>
        <strain evidence="2 3">MMS17-SY207-3</strain>
    </source>
</reference>
<dbReference type="EMBL" id="CP038436">
    <property type="protein sequence ID" value="QBX56077.1"/>
    <property type="molecule type" value="Genomic_DNA"/>
</dbReference>
<evidence type="ECO:0008006" key="4">
    <source>
        <dbReference type="Google" id="ProtNLM"/>
    </source>
</evidence>
<sequence length="116" mass="12725">MKRLAASVAALGAVASISGCAVSERDQFEYDGVDDETAQTLYLQDQLLLMKSGTLRGEEWTVWVLGTTERICESFDEGVTLKEMARFAKRELGVTDGRQFVGNAAGFACPQHLSRF</sequence>
<evidence type="ECO:0000313" key="3">
    <source>
        <dbReference type="Proteomes" id="UP000294853"/>
    </source>
</evidence>
<evidence type="ECO:0000256" key="1">
    <source>
        <dbReference type="SAM" id="SignalP"/>
    </source>
</evidence>
<evidence type="ECO:0000313" key="2">
    <source>
        <dbReference type="EMBL" id="QBX56077.1"/>
    </source>
</evidence>
<proteinExistence type="predicted"/>
<dbReference type="PROSITE" id="PS51257">
    <property type="entry name" value="PROKAR_LIPOPROTEIN"/>
    <property type="match status" value="1"/>
</dbReference>
<gene>
    <name evidence="2" type="ORF">EXE58_11790</name>
</gene>
<dbReference type="AlphaFoldDB" id="A0A4P7IIL6"/>
<dbReference type="KEGG" id="nsn:EXE58_11790"/>
<protein>
    <recommendedName>
        <fullName evidence="4">DUF732 domain-containing protein</fullName>
    </recommendedName>
</protein>
<accession>A0A4P7IIL6</accession>